<comment type="caution">
    <text evidence="1">The sequence shown here is derived from an EMBL/GenBank/DDBJ whole genome shotgun (WGS) entry which is preliminary data.</text>
</comment>
<name>A0A0E9N7P7_9BACT</name>
<dbReference type="EMBL" id="BBWV01000005">
    <property type="protein sequence ID" value="GAO45365.1"/>
    <property type="molecule type" value="Genomic_DNA"/>
</dbReference>
<protein>
    <submittedName>
        <fullName evidence="1">Uncharacterized protein</fullName>
    </submittedName>
</protein>
<dbReference type="STRING" id="1220578.FPE01S_05_00620"/>
<dbReference type="AlphaFoldDB" id="A0A0E9N7P7"/>
<gene>
    <name evidence="1" type="ORF">FPE01S_05_00620</name>
</gene>
<reference evidence="1 2" key="1">
    <citation type="submission" date="2015-04" db="EMBL/GenBank/DDBJ databases">
        <title>Whole genome shotgun sequence of Flavihumibacter petaseus NBRC 106054.</title>
        <authorList>
            <person name="Miyazawa S."/>
            <person name="Hosoyama A."/>
            <person name="Hashimoto M."/>
            <person name="Noguchi M."/>
            <person name="Tsuchikane K."/>
            <person name="Ohji S."/>
            <person name="Yamazoe A."/>
            <person name="Ichikawa N."/>
            <person name="Kimura A."/>
            <person name="Fujita N."/>
        </authorList>
    </citation>
    <scope>NUCLEOTIDE SEQUENCE [LARGE SCALE GENOMIC DNA]</scope>
    <source>
        <strain evidence="1 2">NBRC 106054</strain>
    </source>
</reference>
<organism evidence="1 2">
    <name type="scientific">Flavihumibacter petaseus NBRC 106054</name>
    <dbReference type="NCBI Taxonomy" id="1220578"/>
    <lineage>
        <taxon>Bacteria</taxon>
        <taxon>Pseudomonadati</taxon>
        <taxon>Bacteroidota</taxon>
        <taxon>Chitinophagia</taxon>
        <taxon>Chitinophagales</taxon>
        <taxon>Chitinophagaceae</taxon>
        <taxon>Flavihumibacter</taxon>
    </lineage>
</organism>
<proteinExistence type="predicted"/>
<keyword evidence="2" id="KW-1185">Reference proteome</keyword>
<accession>A0A0E9N7P7</accession>
<sequence length="59" mass="6455">MPPIVQLAGCISPNPGTVITEKPLTFDSLDFKAIALKFRTNDIDIPKPHLLVGITRINL</sequence>
<evidence type="ECO:0000313" key="1">
    <source>
        <dbReference type="EMBL" id="GAO45365.1"/>
    </source>
</evidence>
<dbReference type="Proteomes" id="UP000033121">
    <property type="component" value="Unassembled WGS sequence"/>
</dbReference>
<evidence type="ECO:0000313" key="2">
    <source>
        <dbReference type="Proteomes" id="UP000033121"/>
    </source>
</evidence>